<organism evidence="11 12">
    <name type="scientific">Halarcobacter anaerophilus</name>
    <dbReference type="NCBI Taxonomy" id="877500"/>
    <lineage>
        <taxon>Bacteria</taxon>
        <taxon>Pseudomonadati</taxon>
        <taxon>Campylobacterota</taxon>
        <taxon>Epsilonproteobacteria</taxon>
        <taxon>Campylobacterales</taxon>
        <taxon>Arcobacteraceae</taxon>
        <taxon>Halarcobacter</taxon>
    </lineage>
</organism>
<dbReference type="Pfam" id="PF08245">
    <property type="entry name" value="Mur_ligase_M"/>
    <property type="match status" value="1"/>
</dbReference>
<evidence type="ECO:0000256" key="3">
    <source>
        <dbReference type="ARBA" id="ARBA00022490"/>
    </source>
</evidence>
<keyword evidence="3 9" id="KW-0963">Cytoplasm</keyword>
<proteinExistence type="inferred from homology"/>
<keyword evidence="5 9" id="KW-0132">Cell division</keyword>
<sequence>MIRVLGKGLTAQAIKKSFENVTLYDDSDFNSYDLDSKDITIVSPGIPPYNNMVKNANNIQSDYDLIYENMPFSIWISGTNGKTTTTQMIQHLLKDKGSVCGGNIGTPVTLLDKKAPIWILETSSFTFHYIKRAKPNLYILLPISEDHISWHGSFEEYKRAKLKPLDMMGEGEIAIIPEEFKDYPTSAMKITYKNSDDLCEFFNIEKSSIKFKEPFLIDAILSLAAKKILFDEIDYENINSFKVDKHKVEEFKDIDNRLWIDDSKATNVDATIKALESYKDKKIFLILGGDDKGADLKPLFDYIKAFDIEIFAIGSNEDRIYQFCKEYNIKISKCSILEKAVKRIAQKHDKNSLAVLSPAAASLDQYSSYKQRGEEFKKFVSSLSLN</sequence>
<dbReference type="PANTHER" id="PTHR43692:SF1">
    <property type="entry name" value="UDP-N-ACETYLMURAMOYLALANINE--D-GLUTAMATE LIGASE"/>
    <property type="match status" value="1"/>
</dbReference>
<dbReference type="RefSeq" id="WP_129082175.1">
    <property type="nucleotide sequence ID" value="NZ_CP041070.1"/>
</dbReference>
<keyword evidence="12" id="KW-1185">Reference proteome</keyword>
<protein>
    <recommendedName>
        <fullName evidence="9">UDP-N-acetylmuramoylalanine--D-glutamate ligase</fullName>
        <ecNumber evidence="9">6.3.2.9</ecNumber>
    </recommendedName>
    <alternativeName>
        <fullName evidence="9">D-glutamic acid-adding enzyme</fullName>
    </alternativeName>
    <alternativeName>
        <fullName evidence="9">UDP-N-acetylmuramoyl-L-alanyl-D-glutamate synthetase</fullName>
    </alternativeName>
</protein>
<evidence type="ECO:0000256" key="6">
    <source>
        <dbReference type="ARBA" id="ARBA00022741"/>
    </source>
</evidence>
<dbReference type="Proteomes" id="UP000290191">
    <property type="component" value="Unassembled WGS sequence"/>
</dbReference>
<feature type="domain" description="Mur ligase central" evidence="10">
    <location>
        <begin position="76"/>
        <end position="183"/>
    </location>
</feature>
<dbReference type="Gene3D" id="3.90.190.20">
    <property type="entry name" value="Mur ligase, C-terminal domain"/>
    <property type="match status" value="1"/>
</dbReference>
<keyword evidence="8 9" id="KW-0131">Cell cycle</keyword>
<evidence type="ECO:0000256" key="4">
    <source>
        <dbReference type="ARBA" id="ARBA00022598"/>
    </source>
</evidence>
<evidence type="ECO:0000259" key="10">
    <source>
        <dbReference type="Pfam" id="PF08245"/>
    </source>
</evidence>
<name>A0A4Q0XZZ3_9BACT</name>
<dbReference type="AlphaFoldDB" id="A0A4Q0XZZ3"/>
<keyword evidence="9" id="KW-0961">Cell wall biogenesis/degradation</keyword>
<evidence type="ECO:0000256" key="9">
    <source>
        <dbReference type="HAMAP-Rule" id="MF_00639"/>
    </source>
</evidence>
<gene>
    <name evidence="9" type="primary">murD</name>
    <name evidence="11" type="ORF">CRV06_08770</name>
</gene>
<evidence type="ECO:0000256" key="7">
    <source>
        <dbReference type="ARBA" id="ARBA00022840"/>
    </source>
</evidence>
<keyword evidence="4 9" id="KW-0436">Ligase</keyword>
<dbReference type="GO" id="GO:0004326">
    <property type="term" value="F:tetrahydrofolylpolyglutamate synthase activity"/>
    <property type="evidence" value="ECO:0007669"/>
    <property type="project" value="InterPro"/>
</dbReference>
<dbReference type="OrthoDB" id="9809796at2"/>
<dbReference type="HAMAP" id="MF_00639">
    <property type="entry name" value="MurD"/>
    <property type="match status" value="1"/>
</dbReference>
<reference evidence="11 12" key="1">
    <citation type="submission" date="2017-10" db="EMBL/GenBank/DDBJ databases">
        <title>Genomics of the genus Arcobacter.</title>
        <authorList>
            <person name="Perez-Cataluna A."/>
            <person name="Figueras M.J."/>
        </authorList>
    </citation>
    <scope>NUCLEOTIDE SEQUENCE [LARGE SCALE GENOMIC DNA]</scope>
    <source>
        <strain evidence="11 12">DSM 24636</strain>
    </source>
</reference>
<dbReference type="NCBIfam" id="TIGR01087">
    <property type="entry name" value="murD"/>
    <property type="match status" value="1"/>
</dbReference>
<dbReference type="SUPFAM" id="SSF53244">
    <property type="entry name" value="MurD-like peptide ligases, peptide-binding domain"/>
    <property type="match status" value="1"/>
</dbReference>
<dbReference type="GO" id="GO:0009252">
    <property type="term" value="P:peptidoglycan biosynthetic process"/>
    <property type="evidence" value="ECO:0007669"/>
    <property type="project" value="UniProtKB-UniRule"/>
</dbReference>
<comment type="subcellular location">
    <subcellularLocation>
        <location evidence="1 9">Cytoplasm</location>
    </subcellularLocation>
</comment>
<dbReference type="GO" id="GO:0005737">
    <property type="term" value="C:cytoplasm"/>
    <property type="evidence" value="ECO:0007669"/>
    <property type="project" value="UniProtKB-SubCell"/>
</dbReference>
<dbReference type="PANTHER" id="PTHR43692">
    <property type="entry name" value="UDP-N-ACETYLMURAMOYLALANINE--D-GLUTAMATE LIGASE"/>
    <property type="match status" value="1"/>
</dbReference>
<dbReference type="InterPro" id="IPR036565">
    <property type="entry name" value="Mur-like_cat_sf"/>
</dbReference>
<dbReference type="Gene3D" id="3.40.1190.10">
    <property type="entry name" value="Mur-like, catalytic domain"/>
    <property type="match status" value="1"/>
</dbReference>
<evidence type="ECO:0000256" key="8">
    <source>
        <dbReference type="ARBA" id="ARBA00023306"/>
    </source>
</evidence>
<evidence type="ECO:0000313" key="11">
    <source>
        <dbReference type="EMBL" id="RXJ62913.1"/>
    </source>
</evidence>
<dbReference type="InterPro" id="IPR005762">
    <property type="entry name" value="MurD"/>
</dbReference>
<dbReference type="InterPro" id="IPR013221">
    <property type="entry name" value="Mur_ligase_cen"/>
</dbReference>
<comment type="catalytic activity">
    <reaction evidence="9">
        <text>UDP-N-acetyl-alpha-D-muramoyl-L-alanine + D-glutamate + ATP = UDP-N-acetyl-alpha-D-muramoyl-L-alanyl-D-glutamate + ADP + phosphate + H(+)</text>
        <dbReference type="Rhea" id="RHEA:16429"/>
        <dbReference type="ChEBI" id="CHEBI:15378"/>
        <dbReference type="ChEBI" id="CHEBI:29986"/>
        <dbReference type="ChEBI" id="CHEBI:30616"/>
        <dbReference type="ChEBI" id="CHEBI:43474"/>
        <dbReference type="ChEBI" id="CHEBI:83898"/>
        <dbReference type="ChEBI" id="CHEBI:83900"/>
        <dbReference type="ChEBI" id="CHEBI:456216"/>
        <dbReference type="EC" id="6.3.2.9"/>
    </reaction>
</comment>
<keyword evidence="9" id="KW-0133">Cell shape</keyword>
<evidence type="ECO:0000313" key="12">
    <source>
        <dbReference type="Proteomes" id="UP000290191"/>
    </source>
</evidence>
<dbReference type="GO" id="GO:0071555">
    <property type="term" value="P:cell wall organization"/>
    <property type="evidence" value="ECO:0007669"/>
    <property type="project" value="UniProtKB-KW"/>
</dbReference>
<dbReference type="GO" id="GO:0051301">
    <property type="term" value="P:cell division"/>
    <property type="evidence" value="ECO:0007669"/>
    <property type="project" value="UniProtKB-KW"/>
</dbReference>
<dbReference type="STRING" id="877500.GCA_000935065_01791"/>
<comment type="function">
    <text evidence="9">Cell wall formation. Catalyzes the addition of glutamate to the nucleotide precursor UDP-N-acetylmuramoyl-L-alanine (UMA).</text>
</comment>
<evidence type="ECO:0000256" key="5">
    <source>
        <dbReference type="ARBA" id="ARBA00022618"/>
    </source>
</evidence>
<keyword evidence="7 9" id="KW-0067">ATP-binding</keyword>
<comment type="pathway">
    <text evidence="2 9">Cell wall biogenesis; peptidoglycan biosynthesis.</text>
</comment>
<dbReference type="InterPro" id="IPR018109">
    <property type="entry name" value="Folylpolyglutamate_synth_CS"/>
</dbReference>
<keyword evidence="6 9" id="KW-0547">Nucleotide-binding</keyword>
<dbReference type="EMBL" id="PDKO01000006">
    <property type="protein sequence ID" value="RXJ62913.1"/>
    <property type="molecule type" value="Genomic_DNA"/>
</dbReference>
<dbReference type="UniPathway" id="UPA00219"/>
<comment type="similarity">
    <text evidence="9">Belongs to the MurCDEF family.</text>
</comment>
<evidence type="ECO:0000256" key="2">
    <source>
        <dbReference type="ARBA" id="ARBA00004752"/>
    </source>
</evidence>
<comment type="caution">
    <text evidence="11">The sequence shown here is derived from an EMBL/GenBank/DDBJ whole genome shotgun (WGS) entry which is preliminary data.</text>
</comment>
<dbReference type="PROSITE" id="PS01011">
    <property type="entry name" value="FOLYLPOLYGLU_SYNT_1"/>
    <property type="match status" value="1"/>
</dbReference>
<dbReference type="InterPro" id="IPR036615">
    <property type="entry name" value="Mur_ligase_C_dom_sf"/>
</dbReference>
<accession>A0A4Q0XZZ3</accession>
<evidence type="ECO:0000256" key="1">
    <source>
        <dbReference type="ARBA" id="ARBA00004496"/>
    </source>
</evidence>
<dbReference type="GO" id="GO:0005524">
    <property type="term" value="F:ATP binding"/>
    <property type="evidence" value="ECO:0007669"/>
    <property type="project" value="UniProtKB-UniRule"/>
</dbReference>
<dbReference type="GO" id="GO:0008360">
    <property type="term" value="P:regulation of cell shape"/>
    <property type="evidence" value="ECO:0007669"/>
    <property type="project" value="UniProtKB-KW"/>
</dbReference>
<dbReference type="GO" id="GO:0008764">
    <property type="term" value="F:UDP-N-acetylmuramoylalanine-D-glutamate ligase activity"/>
    <property type="evidence" value="ECO:0007669"/>
    <property type="project" value="UniProtKB-UniRule"/>
</dbReference>
<dbReference type="EC" id="6.3.2.9" evidence="9"/>
<dbReference type="SUPFAM" id="SSF53623">
    <property type="entry name" value="MurD-like peptide ligases, catalytic domain"/>
    <property type="match status" value="1"/>
</dbReference>
<keyword evidence="9" id="KW-0573">Peptidoglycan synthesis</keyword>
<feature type="binding site" evidence="9">
    <location>
        <begin position="78"/>
        <end position="84"/>
    </location>
    <ligand>
        <name>ATP</name>
        <dbReference type="ChEBI" id="CHEBI:30616"/>
    </ligand>
</feature>